<dbReference type="GO" id="GO:0000243">
    <property type="term" value="C:commitment complex"/>
    <property type="evidence" value="ECO:0007669"/>
    <property type="project" value="TreeGrafter"/>
</dbReference>
<dbReference type="FunFam" id="1.25.40.10:FF:000159">
    <property type="entry name" value="Tetratricopeptide repeat (TPR)-like superfamily protein"/>
    <property type="match status" value="1"/>
</dbReference>
<evidence type="ECO:0008006" key="10">
    <source>
        <dbReference type="Google" id="ProtNLM"/>
    </source>
</evidence>
<accession>A0A9Q0G7I4</accession>
<dbReference type="FunFam" id="1.25.40.10:FF:000064">
    <property type="entry name" value="Putative pre-mrna-processing factor 39"/>
    <property type="match status" value="1"/>
</dbReference>
<organism evidence="8 9">
    <name type="scientific">Turnera subulata</name>
    <dbReference type="NCBI Taxonomy" id="218843"/>
    <lineage>
        <taxon>Eukaryota</taxon>
        <taxon>Viridiplantae</taxon>
        <taxon>Streptophyta</taxon>
        <taxon>Embryophyta</taxon>
        <taxon>Tracheophyta</taxon>
        <taxon>Spermatophyta</taxon>
        <taxon>Magnoliopsida</taxon>
        <taxon>eudicotyledons</taxon>
        <taxon>Gunneridae</taxon>
        <taxon>Pentapetalae</taxon>
        <taxon>rosids</taxon>
        <taxon>fabids</taxon>
        <taxon>Malpighiales</taxon>
        <taxon>Passifloraceae</taxon>
        <taxon>Turnera</taxon>
    </lineage>
</organism>
<evidence type="ECO:0000256" key="6">
    <source>
        <dbReference type="ARBA" id="ARBA00038019"/>
    </source>
</evidence>
<sequence length="1058" mass="120367">MVDAEPKEGDSVVVVDEHKLREIVADGSLHFDDWTSLISAVDSTYPDDLEKISLVYDSFLAEFPLCYGYWKKYAAHKLRLCSVDAAVEVFERAVESVTYSVDLWVDYCAFACSVFEDPADVRRLFKRGLSFVGKDYLCHTLWDKYIEFEFSGQQWSSLAQIYIDALKFPTKGLHKYWNRFKQLVEIWLKDMESYGGPNSEVATEHIPATEISTRYKQVDISCIIKNLLDPSIGLARFKALQKYKAIGEQFYQEASQLNEKIHCFENGIKRSYFHVKPLDDFQLENWHHYLDFVDLHGDFDWAVKLYERCLIPCADYTDFWMRYVEFMESKGAREIANFALARAAETFLKRVSVIHLFSARFKEHIGDATSARIALSQCDSQSDANFIETVVMKANMERRLGNFNAASNIYIEALEMAAANTEKCHILPVLYVHFSRLKYMVDRLLGRDDRRKCGTYLTTGSEDAARDILIDGIRHMPNCRLLIEELIKFATMHGGSRHLNVVDSVVANAILPQQGASQGLSKKDGEDVSRQYLEFVDLCGTEHDLRNAWKRHIRLFPHSVRTQFHLATGKKQWKMIVEAAKETPPTLHHQGSRDCDSNHLIQSTSEEQRLSVLENHNSEPQIDLVSDQKLQEDDIMLSECVSDHKSPLPENHNLVNQAAVDLPLSEECDHTIQESTNRESPKVSAPSIQDASEPKSPVLKDQITDKADGALALLDCSKVIDFPAEHNQESQKTLKPPSLERLSLEPQYIKSSSAISPKDDDAEAPASNEYEDLQERSLSDRNKLKREVFEENDMPNFSMPEKATNANIDHSVTSPVRTQATHSSHFNSGSDSPSNFTSNQKTRAQSPFQNQMLENSGKNWHQKSNFDRFHRDSRYGSRGHPHKRSHQQRQRSPQKPYPRTERGSQAPRGQSYSSQPFSLQNSQAPQGSQAQGHYPTNTAQPNLVSPQVWAMQNAQQLSPSPACQPQTHVHPATYPQAQIPQHPVQGQHPSQRQPCSILELTFTQRQVVTSRLNLPDGPQQNWINKWQHLRGVEGGPYFLIIGMLHRIRYACGAGSDSP</sequence>
<feature type="compositionally biased region" description="Polar residues" evidence="7">
    <location>
        <begin position="907"/>
        <end position="941"/>
    </location>
</feature>
<dbReference type="GO" id="GO:0005685">
    <property type="term" value="C:U1 snRNP"/>
    <property type="evidence" value="ECO:0007669"/>
    <property type="project" value="TreeGrafter"/>
</dbReference>
<evidence type="ECO:0000256" key="2">
    <source>
        <dbReference type="ARBA" id="ARBA00022664"/>
    </source>
</evidence>
<feature type="compositionally biased region" description="Basic residues" evidence="7">
    <location>
        <begin position="877"/>
        <end position="889"/>
    </location>
</feature>
<dbReference type="SUPFAM" id="SSF48452">
    <property type="entry name" value="TPR-like"/>
    <property type="match status" value="2"/>
</dbReference>
<dbReference type="Pfam" id="PF23241">
    <property type="entry name" value="HAT_PRP39_C"/>
    <property type="match status" value="1"/>
</dbReference>
<dbReference type="EMBL" id="JAKUCV010001789">
    <property type="protein sequence ID" value="KAJ4845043.1"/>
    <property type="molecule type" value="Genomic_DNA"/>
</dbReference>
<gene>
    <name evidence="8" type="ORF">Tsubulata_010832</name>
</gene>
<keyword evidence="3" id="KW-0677">Repeat</keyword>
<dbReference type="Pfam" id="PF23240">
    <property type="entry name" value="HAT_PRP39_N"/>
    <property type="match status" value="1"/>
</dbReference>
<keyword evidence="9" id="KW-1185">Reference proteome</keyword>
<name>A0A9Q0G7I4_9ROSI</name>
<reference evidence="8" key="2">
    <citation type="journal article" date="2023" name="Plants (Basel)">
        <title>Annotation of the Turnera subulata (Passifloraceae) Draft Genome Reveals the S-Locus Evolved after the Divergence of Turneroideae from Passifloroideae in a Stepwise Manner.</title>
        <authorList>
            <person name="Henning P.M."/>
            <person name="Roalson E.H."/>
            <person name="Mir W."/>
            <person name="McCubbin A.G."/>
            <person name="Shore J.S."/>
        </authorList>
    </citation>
    <scope>NUCLEOTIDE SEQUENCE</scope>
    <source>
        <strain evidence="8">F60SS</strain>
    </source>
</reference>
<comment type="caution">
    <text evidence="8">The sequence shown here is derived from an EMBL/GenBank/DDBJ whole genome shotgun (WGS) entry which is preliminary data.</text>
</comment>
<evidence type="ECO:0000313" key="9">
    <source>
        <dbReference type="Proteomes" id="UP001141552"/>
    </source>
</evidence>
<dbReference type="InterPro" id="IPR059164">
    <property type="entry name" value="HAT_PRP39_C"/>
</dbReference>
<dbReference type="InterPro" id="IPR011990">
    <property type="entry name" value="TPR-like_helical_dom_sf"/>
</dbReference>
<dbReference type="OrthoDB" id="10265668at2759"/>
<evidence type="ECO:0000256" key="3">
    <source>
        <dbReference type="ARBA" id="ARBA00022737"/>
    </source>
</evidence>
<feature type="region of interest" description="Disordered" evidence="7">
    <location>
        <begin position="749"/>
        <end position="844"/>
    </location>
</feature>
<dbReference type="GO" id="GO:0030627">
    <property type="term" value="F:pre-mRNA 5'-splice site binding"/>
    <property type="evidence" value="ECO:0007669"/>
    <property type="project" value="TreeGrafter"/>
</dbReference>
<evidence type="ECO:0000256" key="4">
    <source>
        <dbReference type="ARBA" id="ARBA00023187"/>
    </source>
</evidence>
<dbReference type="GO" id="GO:0000395">
    <property type="term" value="P:mRNA 5'-splice site recognition"/>
    <property type="evidence" value="ECO:0007669"/>
    <property type="project" value="TreeGrafter"/>
</dbReference>
<feature type="compositionally biased region" description="Polar residues" evidence="7">
    <location>
        <begin position="804"/>
        <end position="844"/>
    </location>
</feature>
<dbReference type="AlphaFoldDB" id="A0A9Q0G7I4"/>
<dbReference type="PANTHER" id="PTHR17204">
    <property type="entry name" value="PRE-MRNA PROCESSING PROTEIN PRP39-RELATED"/>
    <property type="match status" value="1"/>
</dbReference>
<comment type="subcellular location">
    <subcellularLocation>
        <location evidence="1">Nucleus</location>
    </subcellularLocation>
</comment>
<keyword evidence="4" id="KW-0508">mRNA splicing</keyword>
<keyword evidence="5" id="KW-0539">Nucleus</keyword>
<feature type="compositionally biased region" description="Basic and acidic residues" evidence="7">
    <location>
        <begin position="672"/>
        <end position="681"/>
    </location>
</feature>
<evidence type="ECO:0000313" key="8">
    <source>
        <dbReference type="EMBL" id="KAJ4845043.1"/>
    </source>
</evidence>
<evidence type="ECO:0000256" key="1">
    <source>
        <dbReference type="ARBA" id="ARBA00004123"/>
    </source>
</evidence>
<feature type="compositionally biased region" description="Basic and acidic residues" evidence="7">
    <location>
        <begin position="773"/>
        <end position="789"/>
    </location>
</feature>
<dbReference type="InterPro" id="IPR003107">
    <property type="entry name" value="HAT"/>
</dbReference>
<dbReference type="GO" id="GO:0071004">
    <property type="term" value="C:U2-type prespliceosome"/>
    <property type="evidence" value="ECO:0007669"/>
    <property type="project" value="TreeGrafter"/>
</dbReference>
<reference evidence="8" key="1">
    <citation type="submission" date="2022-02" db="EMBL/GenBank/DDBJ databases">
        <authorList>
            <person name="Henning P.M."/>
            <person name="McCubbin A.G."/>
            <person name="Shore J.S."/>
        </authorList>
    </citation>
    <scope>NUCLEOTIDE SEQUENCE</scope>
    <source>
        <strain evidence="8">F60SS</strain>
        <tissue evidence="8">Leaves</tissue>
    </source>
</reference>
<dbReference type="SMART" id="SM00386">
    <property type="entry name" value="HAT"/>
    <property type="match status" value="5"/>
</dbReference>
<dbReference type="Proteomes" id="UP001141552">
    <property type="component" value="Unassembled WGS sequence"/>
</dbReference>
<feature type="region of interest" description="Disordered" evidence="7">
    <location>
        <begin position="672"/>
        <end position="699"/>
    </location>
</feature>
<evidence type="ECO:0000256" key="7">
    <source>
        <dbReference type="SAM" id="MobiDB-lite"/>
    </source>
</evidence>
<feature type="region of interest" description="Disordered" evidence="7">
    <location>
        <begin position="870"/>
        <end position="941"/>
    </location>
</feature>
<dbReference type="PANTHER" id="PTHR17204:SF26">
    <property type="entry name" value="PRE-MRNA-PROCESSING FACTOR 39-2"/>
    <property type="match status" value="1"/>
</dbReference>
<comment type="similarity">
    <text evidence="6">Belongs to the PRP39 family.</text>
</comment>
<protein>
    <recommendedName>
        <fullName evidence="10">Suppressor of forked domain-containing protein</fullName>
    </recommendedName>
</protein>
<keyword evidence="2" id="KW-0507">mRNA processing</keyword>
<proteinExistence type="inferred from homology"/>
<dbReference type="Gene3D" id="1.25.40.10">
    <property type="entry name" value="Tetratricopeptide repeat domain"/>
    <property type="match status" value="2"/>
</dbReference>
<evidence type="ECO:0000256" key="5">
    <source>
        <dbReference type="ARBA" id="ARBA00023242"/>
    </source>
</evidence>